<accession>A0A4W3IH63</accession>
<keyword evidence="3" id="KW-1185">Reference proteome</keyword>
<dbReference type="GO" id="GO:0003713">
    <property type="term" value="F:transcription coactivator activity"/>
    <property type="evidence" value="ECO:0007669"/>
    <property type="project" value="InterPro"/>
</dbReference>
<feature type="region of interest" description="Disordered" evidence="1">
    <location>
        <begin position="284"/>
        <end position="357"/>
    </location>
</feature>
<proteinExistence type="predicted"/>
<evidence type="ECO:0000256" key="1">
    <source>
        <dbReference type="SAM" id="MobiDB-lite"/>
    </source>
</evidence>
<reference evidence="2" key="5">
    <citation type="submission" date="2025-09" db="UniProtKB">
        <authorList>
            <consortium name="Ensembl"/>
        </authorList>
    </citation>
    <scope>IDENTIFICATION</scope>
</reference>
<dbReference type="AlphaFoldDB" id="A0A4W3IH63"/>
<organism evidence="2 3">
    <name type="scientific">Callorhinchus milii</name>
    <name type="common">Ghost shark</name>
    <dbReference type="NCBI Taxonomy" id="7868"/>
    <lineage>
        <taxon>Eukaryota</taxon>
        <taxon>Metazoa</taxon>
        <taxon>Chordata</taxon>
        <taxon>Craniata</taxon>
        <taxon>Vertebrata</taxon>
        <taxon>Chondrichthyes</taxon>
        <taxon>Holocephali</taxon>
        <taxon>Chimaeriformes</taxon>
        <taxon>Callorhinchidae</taxon>
        <taxon>Callorhinchus</taxon>
    </lineage>
</organism>
<feature type="region of interest" description="Disordered" evidence="1">
    <location>
        <begin position="1"/>
        <end position="30"/>
    </location>
</feature>
<feature type="region of interest" description="Disordered" evidence="1">
    <location>
        <begin position="208"/>
        <end position="259"/>
    </location>
</feature>
<reference evidence="2" key="4">
    <citation type="submission" date="2025-08" db="UniProtKB">
        <authorList>
            <consortium name="Ensembl"/>
        </authorList>
    </citation>
    <scope>IDENTIFICATION</scope>
</reference>
<dbReference type="GO" id="GO:0007221">
    <property type="term" value="P:positive regulation of transcription of Notch receptor target"/>
    <property type="evidence" value="ECO:0007669"/>
    <property type="project" value="InterPro"/>
</dbReference>
<feature type="compositionally biased region" description="Low complexity" evidence="1">
    <location>
        <begin position="426"/>
        <end position="435"/>
    </location>
</feature>
<feature type="compositionally biased region" description="Polar residues" evidence="1">
    <location>
        <begin position="317"/>
        <end position="350"/>
    </location>
</feature>
<feature type="compositionally biased region" description="Polar residues" evidence="1">
    <location>
        <begin position="378"/>
        <end position="397"/>
    </location>
</feature>
<feature type="compositionally biased region" description="Polar residues" evidence="1">
    <location>
        <begin position="14"/>
        <end position="30"/>
    </location>
</feature>
<dbReference type="InterPro" id="IPR046369">
    <property type="entry name" value="MAML1-3"/>
</dbReference>
<reference evidence="3" key="3">
    <citation type="journal article" date="2014" name="Nature">
        <title>Elephant shark genome provides unique insights into gnathostome evolution.</title>
        <authorList>
            <consortium name="International Elephant Shark Genome Sequencing Consortium"/>
            <person name="Venkatesh B."/>
            <person name="Lee A.P."/>
            <person name="Ravi V."/>
            <person name="Maurya A.K."/>
            <person name="Lian M.M."/>
            <person name="Swann J.B."/>
            <person name="Ohta Y."/>
            <person name="Flajnik M.F."/>
            <person name="Sutoh Y."/>
            <person name="Kasahara M."/>
            <person name="Hoon S."/>
            <person name="Gangu V."/>
            <person name="Roy S.W."/>
            <person name="Irimia M."/>
            <person name="Korzh V."/>
            <person name="Kondrychyn I."/>
            <person name="Lim Z.W."/>
            <person name="Tay B.H."/>
            <person name="Tohari S."/>
            <person name="Kong K.W."/>
            <person name="Ho S."/>
            <person name="Lorente-Galdos B."/>
            <person name="Quilez J."/>
            <person name="Marques-Bonet T."/>
            <person name="Raney B.J."/>
            <person name="Ingham P.W."/>
            <person name="Tay A."/>
            <person name="Hillier L.W."/>
            <person name="Minx P."/>
            <person name="Boehm T."/>
            <person name="Wilson R.K."/>
            <person name="Brenner S."/>
            <person name="Warren W.C."/>
        </authorList>
    </citation>
    <scope>NUCLEOTIDE SEQUENCE [LARGE SCALE GENOMIC DNA]</scope>
</reference>
<dbReference type="GO" id="GO:0005654">
    <property type="term" value="C:nucleoplasm"/>
    <property type="evidence" value="ECO:0007669"/>
    <property type="project" value="TreeGrafter"/>
</dbReference>
<dbReference type="Proteomes" id="UP000314986">
    <property type="component" value="Unassembled WGS sequence"/>
</dbReference>
<dbReference type="PANTHER" id="PTHR15692:SF9">
    <property type="entry name" value="MASTERMIND-LIKE PROTEIN 2"/>
    <property type="match status" value="1"/>
</dbReference>
<feature type="region of interest" description="Disordered" evidence="1">
    <location>
        <begin position="378"/>
        <end position="451"/>
    </location>
</feature>
<evidence type="ECO:0000313" key="2">
    <source>
        <dbReference type="Ensembl" id="ENSCMIP00000028242.1"/>
    </source>
</evidence>
<feature type="compositionally biased region" description="Low complexity" evidence="1">
    <location>
        <begin position="235"/>
        <end position="255"/>
    </location>
</feature>
<evidence type="ECO:0000313" key="3">
    <source>
        <dbReference type="Proteomes" id="UP000314986"/>
    </source>
</evidence>
<reference evidence="3" key="2">
    <citation type="journal article" date="2007" name="PLoS Biol.">
        <title>Survey sequencing and comparative analysis of the elephant shark (Callorhinchus milii) genome.</title>
        <authorList>
            <person name="Venkatesh B."/>
            <person name="Kirkness E.F."/>
            <person name="Loh Y.H."/>
            <person name="Halpern A.L."/>
            <person name="Lee A.P."/>
            <person name="Johnson J."/>
            <person name="Dandona N."/>
            <person name="Viswanathan L.D."/>
            <person name="Tay A."/>
            <person name="Venter J.C."/>
            <person name="Strausberg R.L."/>
            <person name="Brenner S."/>
        </authorList>
    </citation>
    <scope>NUCLEOTIDE SEQUENCE [LARGE SCALE GENOMIC DNA]</scope>
</reference>
<protein>
    <recommendedName>
        <fullName evidence="4">Mastermind-like protein 2</fullName>
    </recommendedName>
</protein>
<sequence>MLQLQGSIKRKLEGNSSPIRTDRQNGISDGSFTMDIKRMRVDEGSLAVSQSGHPLSNGQGQTMQGSVTMGPGTQGKDSGLIGNTQANGGDISSGFSMPLNKEMKQEPVESVSCSEHLNNQISNNSMLFDSKDDIGMHLFDPDLQDLFDELTNMSGVPPLSDIDLDNMLNPSIRNEESFNMDLVQRSQSSTPKPPSQLENTVVKTEYSPGFTQAPVGSPQVRPPSAGPPYSMANAVISVPSPISSTPQTQNQPQQSLTSAANRGLSNWHDLSHAQQLKKIADNRQQHAMLQHQQQNQAANWPPAPPPGPAPGSFGQEKITSPSLHQQPFSPQNPMLTGVSTNSGQTKNINNYPYKAPAQTGHMDIMSHQQQQPHSINRSLMNTNSASPDQFSYNNTKPLSHFDPEPGQQIPAMLGSQNKSSVLHYTQQQQPSAPMQQQPPPSQSGHLQNQALQRAQSIPITLQQKILLQKMQQNQQPSGLQYSLSQHRQVCYPVSNLSALFIPPPSQRYTIFCICVYIGMYISCIY</sequence>
<dbReference type="Ensembl" id="ENSCMIT00000028689.1">
    <property type="protein sequence ID" value="ENSCMIP00000028242.1"/>
    <property type="gene ID" value="ENSCMIG00000012274.1"/>
</dbReference>
<dbReference type="GeneTree" id="ENSGT00950000183201"/>
<dbReference type="PANTHER" id="PTHR15692">
    <property type="entry name" value="MASTERMIND-LIKE"/>
    <property type="match status" value="1"/>
</dbReference>
<feature type="compositionally biased region" description="Polar residues" evidence="1">
    <location>
        <begin position="414"/>
        <end position="425"/>
    </location>
</feature>
<reference evidence="3" key="1">
    <citation type="journal article" date="2006" name="Science">
        <title>Ancient noncoding elements conserved in the human genome.</title>
        <authorList>
            <person name="Venkatesh B."/>
            <person name="Kirkness E.F."/>
            <person name="Loh Y.H."/>
            <person name="Halpern A.L."/>
            <person name="Lee A.P."/>
            <person name="Johnson J."/>
            <person name="Dandona N."/>
            <person name="Viswanathan L.D."/>
            <person name="Tay A."/>
            <person name="Venter J.C."/>
            <person name="Strausberg R.L."/>
            <person name="Brenner S."/>
        </authorList>
    </citation>
    <scope>NUCLEOTIDE SEQUENCE [LARGE SCALE GENOMIC DNA]</scope>
</reference>
<name>A0A4W3IH63_CALMI</name>
<evidence type="ECO:0008006" key="4">
    <source>
        <dbReference type="Google" id="ProtNLM"/>
    </source>
</evidence>
<feature type="compositionally biased region" description="Low complexity" evidence="1">
    <location>
        <begin position="285"/>
        <end position="300"/>
    </location>
</feature>